<comment type="caution">
    <text evidence="2">The sequence shown here is derived from an EMBL/GenBank/DDBJ whole genome shotgun (WGS) entry which is preliminary data.</text>
</comment>
<keyword evidence="3" id="KW-1185">Reference proteome</keyword>
<dbReference type="EMBL" id="PYAT01000020">
    <property type="protein sequence ID" value="PSL25980.1"/>
    <property type="molecule type" value="Genomic_DNA"/>
</dbReference>
<evidence type="ECO:0000256" key="1">
    <source>
        <dbReference type="SAM" id="MobiDB-lite"/>
    </source>
</evidence>
<organism evidence="2 3">
    <name type="scientific">Planomicrobium soli</name>
    <dbReference type="NCBI Taxonomy" id="1176648"/>
    <lineage>
        <taxon>Bacteria</taxon>
        <taxon>Bacillati</taxon>
        <taxon>Bacillota</taxon>
        <taxon>Bacilli</taxon>
        <taxon>Bacillales</taxon>
        <taxon>Caryophanaceae</taxon>
        <taxon>Planomicrobium</taxon>
    </lineage>
</organism>
<protein>
    <submittedName>
        <fullName evidence="2">Uncharacterized protein</fullName>
    </submittedName>
</protein>
<proteinExistence type="predicted"/>
<dbReference type="AlphaFoldDB" id="A0A2P8FW75"/>
<name>A0A2P8FW75_9BACL</name>
<gene>
    <name evidence="2" type="ORF">B0H99_1204</name>
</gene>
<evidence type="ECO:0000313" key="2">
    <source>
        <dbReference type="EMBL" id="PSL25980.1"/>
    </source>
</evidence>
<reference evidence="2 3" key="1">
    <citation type="submission" date="2018-03" db="EMBL/GenBank/DDBJ databases">
        <title>Genomic Encyclopedia of Type Strains, Phase III (KMG-III): the genomes of soil and plant-associated and newly described type strains.</title>
        <authorList>
            <person name="Whitman W."/>
        </authorList>
    </citation>
    <scope>NUCLEOTIDE SEQUENCE [LARGE SCALE GENOMIC DNA]</scope>
    <source>
        <strain evidence="2 3">CGMCC 1.12259</strain>
    </source>
</reference>
<dbReference type="Proteomes" id="UP000242682">
    <property type="component" value="Unassembled WGS sequence"/>
</dbReference>
<sequence>MMGIGRIVKTAIKYGPIAYPIIRKAMNKRKAGSAQNTPQYKPEPRKR</sequence>
<accession>A0A2P8FW75</accession>
<feature type="region of interest" description="Disordered" evidence="1">
    <location>
        <begin position="27"/>
        <end position="47"/>
    </location>
</feature>
<evidence type="ECO:0000313" key="3">
    <source>
        <dbReference type="Proteomes" id="UP000242682"/>
    </source>
</evidence>